<comment type="caution">
    <text evidence="2">The sequence shown here is derived from an EMBL/GenBank/DDBJ whole genome shotgun (WGS) entry which is preliminary data.</text>
</comment>
<keyword evidence="1" id="KW-0812">Transmembrane</keyword>
<dbReference type="EMBL" id="JAHESC010000027">
    <property type="protein sequence ID" value="MBT1688524.1"/>
    <property type="molecule type" value="Genomic_DNA"/>
</dbReference>
<gene>
    <name evidence="2" type="ORF">KK078_18275</name>
</gene>
<proteinExistence type="predicted"/>
<dbReference type="AlphaFoldDB" id="A0AAP2DB87"/>
<evidence type="ECO:0008006" key="4">
    <source>
        <dbReference type="Google" id="ProtNLM"/>
    </source>
</evidence>
<organism evidence="2 3">
    <name type="scientific">Dawidia soli</name>
    <dbReference type="NCBI Taxonomy" id="2782352"/>
    <lineage>
        <taxon>Bacteria</taxon>
        <taxon>Pseudomonadati</taxon>
        <taxon>Bacteroidota</taxon>
        <taxon>Cytophagia</taxon>
        <taxon>Cytophagales</taxon>
        <taxon>Chryseotaleaceae</taxon>
        <taxon>Dawidia</taxon>
    </lineage>
</organism>
<evidence type="ECO:0000313" key="3">
    <source>
        <dbReference type="Proteomes" id="UP001319180"/>
    </source>
</evidence>
<keyword evidence="1" id="KW-1133">Transmembrane helix</keyword>
<keyword evidence="1" id="KW-0472">Membrane</keyword>
<dbReference type="Proteomes" id="UP001319180">
    <property type="component" value="Unassembled WGS sequence"/>
</dbReference>
<dbReference type="Gene3D" id="3.40.50.2000">
    <property type="entry name" value="Glycogen Phosphorylase B"/>
    <property type="match status" value="1"/>
</dbReference>
<protein>
    <recommendedName>
        <fullName evidence="4">Glycosyltransferase</fullName>
    </recommendedName>
</protein>
<reference evidence="2 3" key="1">
    <citation type="submission" date="2021-05" db="EMBL/GenBank/DDBJ databases">
        <title>A Polyphasic approach of four new species of the genus Ohtaekwangia: Ohtaekwangia histidinii sp. nov., Ohtaekwangia cretensis sp. nov., Ohtaekwangia indiensis sp. nov., Ohtaekwangia reichenbachii sp. nov. from diverse environment.</title>
        <authorList>
            <person name="Octaviana S."/>
        </authorList>
    </citation>
    <scope>NUCLEOTIDE SEQUENCE [LARGE SCALE GENOMIC DNA]</scope>
    <source>
        <strain evidence="2 3">PWU37</strain>
    </source>
</reference>
<feature type="transmembrane region" description="Helical" evidence="1">
    <location>
        <begin position="73"/>
        <end position="98"/>
    </location>
</feature>
<dbReference type="RefSeq" id="WP_254091750.1">
    <property type="nucleotide sequence ID" value="NZ_JAHESC010000027.1"/>
</dbReference>
<sequence length="370" mass="42049">MKKRRIVLASVLKPVDDTRMFEKMGGSLSAAYEVHVVGYPGSAPAPLRNDVLVHPLRPFRRISLGRMLAPWRILARVVALRPVVFVFCTHELIFMAVLARLLTRCRLIYDVRENYYRNILYTAAFPRILRPLVAGYVRVCEHIGAGFIHHFLLAEKGYAQELSFGRGRRTIIENKLRRPPAVAPAPRQTPARQFLFTGTLSEITGLFTFLDLLEALHRHDPAVRGTIIGYCALVAERHRLQARLATMPYIILHGGDHLVPHPAIEREILQADAGIIAYPPNPATEHSFPTKLYEYLGYHLPILLIEYAPWADYAARFDAAVTFQPASFNAAHALQQLREKTFYTTVPDDVFWEHEGEKLLAVINTFVREL</sequence>
<keyword evidence="3" id="KW-1185">Reference proteome</keyword>
<evidence type="ECO:0000256" key="1">
    <source>
        <dbReference type="SAM" id="Phobius"/>
    </source>
</evidence>
<accession>A0AAP2DB87</accession>
<evidence type="ECO:0000313" key="2">
    <source>
        <dbReference type="EMBL" id="MBT1688524.1"/>
    </source>
</evidence>
<dbReference type="SUPFAM" id="SSF53756">
    <property type="entry name" value="UDP-Glycosyltransferase/glycogen phosphorylase"/>
    <property type="match status" value="1"/>
</dbReference>
<name>A0AAP2DB87_9BACT</name>